<dbReference type="RefSeq" id="WP_115153647.1">
    <property type="nucleotide sequence ID" value="NZ_DBFWLE010000007.1"/>
</dbReference>
<dbReference type="EMBL" id="UGTJ01000001">
    <property type="protein sequence ID" value="SUB80071.1"/>
    <property type="molecule type" value="Genomic_DNA"/>
</dbReference>
<comment type="caution">
    <text evidence="1">The sequence shown here is derived from an EMBL/GenBank/DDBJ whole genome shotgun (WGS) entry which is preliminary data.</text>
</comment>
<proteinExistence type="predicted"/>
<name>A0AAQ1UHB5_9BACT</name>
<organism evidence="1 2">
    <name type="scientific">Segatella buccae</name>
    <dbReference type="NCBI Taxonomy" id="28126"/>
    <lineage>
        <taxon>Bacteria</taxon>
        <taxon>Pseudomonadati</taxon>
        <taxon>Bacteroidota</taxon>
        <taxon>Bacteroidia</taxon>
        <taxon>Bacteroidales</taxon>
        <taxon>Prevotellaceae</taxon>
        <taxon>Segatella</taxon>
    </lineage>
</organism>
<reference evidence="1 2" key="1">
    <citation type="submission" date="2018-06" db="EMBL/GenBank/DDBJ databases">
        <authorList>
            <consortium name="Pathogen Informatics"/>
            <person name="Doyle S."/>
        </authorList>
    </citation>
    <scope>NUCLEOTIDE SEQUENCE [LARGE SCALE GENOMIC DNA]</scope>
    <source>
        <strain evidence="1 2">NCTC13063</strain>
    </source>
</reference>
<protein>
    <submittedName>
        <fullName evidence="1">Uncharacterized protein</fullName>
    </submittedName>
</protein>
<dbReference type="AlphaFoldDB" id="A0AAQ1UHB5"/>
<gene>
    <name evidence="1" type="ORF">NCTC13063_01351</name>
</gene>
<accession>A0AAQ1UHB5</accession>
<evidence type="ECO:0000313" key="2">
    <source>
        <dbReference type="Proteomes" id="UP000255283"/>
    </source>
</evidence>
<sequence length="145" mass="16957">MLQRDYFLRILQEFMAAVAHFLEKNEGEEQRDKEMEDLYRQYVGDRGVLRHLSLEETLTYADDQWSSDERLDRLGMLAELLYAEGSYKQNPLRQVLLDKAYGLFDYVETHGSEYSLDRRRKMEAIRKEAALTNMAGPLGRAGAQK</sequence>
<evidence type="ECO:0000313" key="1">
    <source>
        <dbReference type="EMBL" id="SUB80071.1"/>
    </source>
</evidence>
<dbReference type="Proteomes" id="UP000255283">
    <property type="component" value="Unassembled WGS sequence"/>
</dbReference>